<keyword evidence="2" id="KW-0560">Oxidoreductase</keyword>
<reference evidence="5" key="1">
    <citation type="submission" date="2017-03" db="EMBL/GenBank/DDBJ databases">
        <authorList>
            <person name="Sharma R."/>
            <person name="Thines M."/>
        </authorList>
    </citation>
    <scope>NUCLEOTIDE SEQUENCE [LARGE SCALE GENOMIC DNA]</scope>
</reference>
<evidence type="ECO:0000256" key="2">
    <source>
        <dbReference type="ARBA" id="ARBA00023002"/>
    </source>
</evidence>
<evidence type="ECO:0000313" key="4">
    <source>
        <dbReference type="EMBL" id="SLM40324.1"/>
    </source>
</evidence>
<protein>
    <submittedName>
        <fullName evidence="4">Polyketide synthase, enoylreductase</fullName>
    </submittedName>
</protein>
<name>A0A1W5DAZ4_9LECA</name>
<dbReference type="InterPro" id="IPR011032">
    <property type="entry name" value="GroES-like_sf"/>
</dbReference>
<dbReference type="EMBL" id="FWEW01003662">
    <property type="protein sequence ID" value="SLM40324.1"/>
    <property type="molecule type" value="Genomic_DNA"/>
</dbReference>
<dbReference type="Pfam" id="PF00107">
    <property type="entry name" value="ADH_zinc_N"/>
    <property type="match status" value="1"/>
</dbReference>
<dbReference type="GO" id="GO:0016651">
    <property type="term" value="F:oxidoreductase activity, acting on NAD(P)H"/>
    <property type="evidence" value="ECO:0007669"/>
    <property type="project" value="InterPro"/>
</dbReference>
<evidence type="ECO:0000259" key="3">
    <source>
        <dbReference type="SMART" id="SM00829"/>
    </source>
</evidence>
<dbReference type="InterPro" id="IPR036291">
    <property type="entry name" value="NAD(P)-bd_dom_sf"/>
</dbReference>
<dbReference type="SMART" id="SM00829">
    <property type="entry name" value="PKS_ER"/>
    <property type="match status" value="1"/>
</dbReference>
<keyword evidence="5" id="KW-1185">Reference proteome</keyword>
<dbReference type="Proteomes" id="UP000192927">
    <property type="component" value="Unassembled WGS sequence"/>
</dbReference>
<feature type="domain" description="Enoyl reductase (ER)" evidence="3">
    <location>
        <begin position="11"/>
        <end position="366"/>
    </location>
</feature>
<comment type="similarity">
    <text evidence="1">Belongs to the zinc-containing alcohol dehydrogenase family.</text>
</comment>
<evidence type="ECO:0000256" key="1">
    <source>
        <dbReference type="ARBA" id="ARBA00008072"/>
    </source>
</evidence>
<dbReference type="PANTHER" id="PTHR45348:SF2">
    <property type="entry name" value="ZINC-TYPE ALCOHOL DEHYDROGENASE-LIKE PROTEIN C2E1P3.01"/>
    <property type="match status" value="1"/>
</dbReference>
<dbReference type="CDD" id="cd08249">
    <property type="entry name" value="enoyl_reductase_like"/>
    <property type="match status" value="1"/>
</dbReference>
<dbReference type="SUPFAM" id="SSF51735">
    <property type="entry name" value="NAD(P)-binding Rossmann-fold domains"/>
    <property type="match status" value="1"/>
</dbReference>
<dbReference type="Pfam" id="PF08240">
    <property type="entry name" value="ADH_N"/>
    <property type="match status" value="1"/>
</dbReference>
<dbReference type="PANTHER" id="PTHR45348">
    <property type="entry name" value="HYPOTHETICAL OXIDOREDUCTASE (EUROFUNG)"/>
    <property type="match status" value="1"/>
</dbReference>
<organism evidence="4 5">
    <name type="scientific">Lasallia pustulata</name>
    <dbReference type="NCBI Taxonomy" id="136370"/>
    <lineage>
        <taxon>Eukaryota</taxon>
        <taxon>Fungi</taxon>
        <taxon>Dikarya</taxon>
        <taxon>Ascomycota</taxon>
        <taxon>Pezizomycotina</taxon>
        <taxon>Lecanoromycetes</taxon>
        <taxon>OSLEUM clade</taxon>
        <taxon>Umbilicariomycetidae</taxon>
        <taxon>Umbilicariales</taxon>
        <taxon>Umbilicariaceae</taxon>
        <taxon>Lasallia</taxon>
    </lineage>
</organism>
<proteinExistence type="inferred from homology"/>
<dbReference type="AlphaFoldDB" id="A0A1W5DAZ4"/>
<dbReference type="SUPFAM" id="SSF50129">
    <property type="entry name" value="GroES-like"/>
    <property type="match status" value="1"/>
</dbReference>
<sequence>MPSNTAAYLTGAKVHPLEVKSAPYSSPRDDEIVVMNGAVAINPADWLKQELGNLMFSHIKYPFVLGTDVAGEVVEVGGKVTRFKVGDRVLGHALGLDPKRNSSAEGAFQTYTVLLAHMAAPIPSTLSYESAAVIPLGLSTAACGLFEKDQLALPYPSLNPKPTGKTLLIWGGSTSVGCNAIQLAIASGYEVITTASRKNFEFVKRLGASQVFDYNSKTVNDDIIRAFKGKTVGGAVSIGQGAADACLDIFDKCNGDKAIAMVSYPVPSPLPKSFVMLSIAYSFISWNTAAWFKSKARRIRTNFIFGSSLFDNGVGKAIYQDFLPEALAKGTFVAAPDPHIVGKGLEYIQPAMDFQKKGVSATKVVVSL</sequence>
<dbReference type="InterPro" id="IPR047122">
    <property type="entry name" value="Trans-enoyl_RdTase-like"/>
</dbReference>
<dbReference type="InterPro" id="IPR013149">
    <property type="entry name" value="ADH-like_C"/>
</dbReference>
<dbReference type="Gene3D" id="3.40.50.720">
    <property type="entry name" value="NAD(P)-binding Rossmann-like Domain"/>
    <property type="match status" value="1"/>
</dbReference>
<accession>A0A1W5DAZ4</accession>
<dbReference type="InterPro" id="IPR013154">
    <property type="entry name" value="ADH-like_N"/>
</dbReference>
<dbReference type="Gene3D" id="3.90.180.10">
    <property type="entry name" value="Medium-chain alcohol dehydrogenases, catalytic domain"/>
    <property type="match status" value="1"/>
</dbReference>
<evidence type="ECO:0000313" key="5">
    <source>
        <dbReference type="Proteomes" id="UP000192927"/>
    </source>
</evidence>
<dbReference type="InterPro" id="IPR020843">
    <property type="entry name" value="ER"/>
</dbReference>